<reference evidence="1 2" key="1">
    <citation type="submission" date="2018-06" db="EMBL/GenBank/DDBJ databases">
        <title>Genomic Encyclopedia of Archaeal and Bacterial Type Strains, Phase II (KMG-II): from individual species to whole genera.</title>
        <authorList>
            <person name="Goeker M."/>
        </authorList>
    </citation>
    <scope>NUCLEOTIDE SEQUENCE [LARGE SCALE GENOMIC DNA]</scope>
    <source>
        <strain evidence="1 2">DSM 23446</strain>
    </source>
</reference>
<evidence type="ECO:0000313" key="2">
    <source>
        <dbReference type="Proteomes" id="UP000249610"/>
    </source>
</evidence>
<dbReference type="AlphaFoldDB" id="A0A327P3E8"/>
<dbReference type="EMBL" id="QLLK01000010">
    <property type="protein sequence ID" value="RAI86770.1"/>
    <property type="molecule type" value="Genomic_DNA"/>
</dbReference>
<dbReference type="RefSeq" id="WP_111612653.1">
    <property type="nucleotide sequence ID" value="NZ_CP187512.1"/>
</dbReference>
<protein>
    <submittedName>
        <fullName evidence="1">Uncharacterized protein DUF664</fullName>
    </submittedName>
</protein>
<organism evidence="1 2">
    <name type="scientific">Algoriphagus yeomjeoni</name>
    <dbReference type="NCBI Taxonomy" id="291403"/>
    <lineage>
        <taxon>Bacteria</taxon>
        <taxon>Pseudomonadati</taxon>
        <taxon>Bacteroidota</taxon>
        <taxon>Cytophagia</taxon>
        <taxon>Cytophagales</taxon>
        <taxon>Cyclobacteriaceae</taxon>
        <taxon>Algoriphagus</taxon>
    </lineage>
</organism>
<name>A0A327P3E8_9BACT</name>
<keyword evidence="2" id="KW-1185">Reference proteome</keyword>
<sequence length="217" mass="25052">MKNNNPSTRRDFMKSSMVLSSGTLGLSMIPNAILATAFKSDERVNVIGPRDGFAPQVGTLLSMMTWMRGVILMPVMGLTVDQLDYIHDENSNSIGAMLLHLAATERFYQVHTFDGKEWGDFSKQDLDRFDVAMNLGEEARKTIKGNNLEYYLDIMKEVRENTIKEFKKRDDEWLMSVDEEWPWGPTNNYCKWFHVCEHESNHNGQFKYIKSRLPGLK</sequence>
<evidence type="ECO:0000313" key="1">
    <source>
        <dbReference type="EMBL" id="RAI86770.1"/>
    </source>
</evidence>
<dbReference type="PROSITE" id="PS51318">
    <property type="entry name" value="TAT"/>
    <property type="match status" value="1"/>
</dbReference>
<dbReference type="InterPro" id="IPR006311">
    <property type="entry name" value="TAT_signal"/>
</dbReference>
<comment type="caution">
    <text evidence="1">The sequence shown here is derived from an EMBL/GenBank/DDBJ whole genome shotgun (WGS) entry which is preliminary data.</text>
</comment>
<dbReference type="Gene3D" id="1.20.120.450">
    <property type="entry name" value="dinb family like domain"/>
    <property type="match status" value="1"/>
</dbReference>
<dbReference type="InterPro" id="IPR007061">
    <property type="entry name" value="MST-like"/>
</dbReference>
<dbReference type="SUPFAM" id="SSF109854">
    <property type="entry name" value="DinB/YfiT-like putative metalloenzymes"/>
    <property type="match status" value="1"/>
</dbReference>
<dbReference type="OrthoDB" id="117483at2"/>
<gene>
    <name evidence="1" type="ORF">LV83_03327</name>
</gene>
<dbReference type="InterPro" id="IPR034660">
    <property type="entry name" value="DinB/YfiT-like"/>
</dbReference>
<proteinExistence type="predicted"/>
<accession>A0A327P3E8</accession>
<dbReference type="Proteomes" id="UP000249610">
    <property type="component" value="Unassembled WGS sequence"/>
</dbReference>
<dbReference type="Pfam" id="PF04978">
    <property type="entry name" value="MST"/>
    <property type="match status" value="1"/>
</dbReference>